<dbReference type="InterPro" id="IPR019533">
    <property type="entry name" value="Peptidase_S26"/>
</dbReference>
<evidence type="ECO:0000313" key="8">
    <source>
        <dbReference type="Proteomes" id="UP000435357"/>
    </source>
</evidence>
<comment type="similarity">
    <text evidence="1">Belongs to the peptidase S26 family.</text>
</comment>
<dbReference type="InterPro" id="IPR000223">
    <property type="entry name" value="Pept_S26A_signal_pept_1"/>
</dbReference>
<name>A0A6N6MA84_9FLAO</name>
<evidence type="ECO:0000256" key="5">
    <source>
        <dbReference type="SAM" id="Phobius"/>
    </source>
</evidence>
<dbReference type="PRINTS" id="PR00727">
    <property type="entry name" value="LEADERPTASE"/>
</dbReference>
<dbReference type="GO" id="GO:0016020">
    <property type="term" value="C:membrane"/>
    <property type="evidence" value="ECO:0007669"/>
    <property type="project" value="InterPro"/>
</dbReference>
<evidence type="ECO:0000313" key="7">
    <source>
        <dbReference type="EMBL" id="KAB1065176.1"/>
    </source>
</evidence>
<dbReference type="Pfam" id="PF10502">
    <property type="entry name" value="Peptidase_S26"/>
    <property type="match status" value="2"/>
</dbReference>
<feature type="transmembrane region" description="Helical" evidence="5">
    <location>
        <begin position="5"/>
        <end position="22"/>
    </location>
</feature>
<keyword evidence="5" id="KW-0472">Membrane</keyword>
<dbReference type="Proteomes" id="UP000435357">
    <property type="component" value="Unassembled WGS sequence"/>
</dbReference>
<dbReference type="InterPro" id="IPR036286">
    <property type="entry name" value="LexA/Signal_pep-like_sf"/>
</dbReference>
<accession>A0A6N6MA84</accession>
<dbReference type="Gene3D" id="2.10.109.10">
    <property type="entry name" value="Umud Fragment, subunit A"/>
    <property type="match status" value="2"/>
</dbReference>
<dbReference type="InterPro" id="IPR043739">
    <property type="entry name" value="DUF5684"/>
</dbReference>
<keyword evidence="8" id="KW-1185">Reference proteome</keyword>
<keyword evidence="5" id="KW-1133">Transmembrane helix</keyword>
<dbReference type="PANTHER" id="PTHR43390">
    <property type="entry name" value="SIGNAL PEPTIDASE I"/>
    <property type="match status" value="1"/>
</dbReference>
<feature type="domain" description="Peptidase S26" evidence="6">
    <location>
        <begin position="499"/>
        <end position="537"/>
    </location>
</feature>
<sequence>MITAILWILFLIIIFVSLYKVFEKAGYAGWKALIPGYNFYVWLRVIEKPWWWLIILIFPGPNVLLLLIMCVNTSTVLGHRTAKDVFLSAIVPFIYLPYLAFSSDVRYEGPIDREAHPKSSSKEWRDAILFAVIAAMIIRTYTLEAFTIPTSSMEKTMLIGDYLFVDKVSYGPRLPETPLSFPLVHHSLPLTGSRVPSYLEWLKLDYMRLPAINKVERNDVMVFNYPEGDTVDIINQSQKSYNAMIRERALALEYSDFASNRETKSRDYYLRRARKILKNERDFVIRPVDKRENYIKRCVAVPGDKLEIKSGTLYIDDKKAEVPEDMQYNYFVQMKGSFPLTPHNRRKLKKDYNINYQDMISLSATNRFFMFPLTNAAYERMKSWGNVEKIQRVEEKKDEMPYLTKMILKSKYGPKFVEKLNKEGRYFPEHKIFPNHPDFNWTVDNFGPVTIPAKGTSVVLTEDNLPLYERIITVYEENDLSVKEGDIFINGEQADSYTFKMDYYWLMGDNRHNSADSRYWGFVPEDHVVGKAAFIWFSADPELSFSEGKVRWDRIFNGVD</sequence>
<feature type="transmembrane region" description="Helical" evidence="5">
    <location>
        <begin position="84"/>
        <end position="101"/>
    </location>
</feature>
<gene>
    <name evidence="7" type="ORF">F3059_04275</name>
</gene>
<comment type="caution">
    <text evidence="7">The sequence shown here is derived from an EMBL/GenBank/DDBJ whole genome shotgun (WGS) entry which is preliminary data.</text>
</comment>
<evidence type="ECO:0000259" key="6">
    <source>
        <dbReference type="Pfam" id="PF10502"/>
    </source>
</evidence>
<reference evidence="7 8" key="1">
    <citation type="submission" date="2019-09" db="EMBL/GenBank/DDBJ databases">
        <title>Genomes of Cryomorphaceae.</title>
        <authorList>
            <person name="Bowman J.P."/>
        </authorList>
    </citation>
    <scope>NUCLEOTIDE SEQUENCE [LARGE SCALE GENOMIC DNA]</scope>
    <source>
        <strain evidence="7 8">KCTC 52047</strain>
    </source>
</reference>
<dbReference type="PANTHER" id="PTHR43390:SF1">
    <property type="entry name" value="CHLOROPLAST PROCESSING PEPTIDASE"/>
    <property type="match status" value="1"/>
</dbReference>
<dbReference type="CDD" id="cd06530">
    <property type="entry name" value="S26_SPase_I"/>
    <property type="match status" value="2"/>
</dbReference>
<protein>
    <recommendedName>
        <fullName evidence="2">Signal peptidase I</fullName>
    </recommendedName>
    <alternativeName>
        <fullName evidence="3">Leader peptidase I</fullName>
    </alternativeName>
</protein>
<dbReference type="GO" id="GO:0004252">
    <property type="term" value="F:serine-type endopeptidase activity"/>
    <property type="evidence" value="ECO:0007669"/>
    <property type="project" value="InterPro"/>
</dbReference>
<evidence type="ECO:0000256" key="1">
    <source>
        <dbReference type="ARBA" id="ARBA00009370"/>
    </source>
</evidence>
<dbReference type="SUPFAM" id="SSF51306">
    <property type="entry name" value="LexA/Signal peptidase"/>
    <property type="match status" value="1"/>
</dbReference>
<feature type="domain" description="Peptidase S26" evidence="6">
    <location>
        <begin position="122"/>
        <end position="330"/>
    </location>
</feature>
<keyword evidence="5" id="KW-0812">Transmembrane</keyword>
<feature type="transmembrane region" description="Helical" evidence="5">
    <location>
        <begin position="50"/>
        <end position="72"/>
    </location>
</feature>
<proteinExistence type="inferred from homology"/>
<organism evidence="7 8">
    <name type="scientific">Salibacter halophilus</name>
    <dbReference type="NCBI Taxonomy" id="1803916"/>
    <lineage>
        <taxon>Bacteria</taxon>
        <taxon>Pseudomonadati</taxon>
        <taxon>Bacteroidota</taxon>
        <taxon>Flavobacteriia</taxon>
        <taxon>Flavobacteriales</taxon>
        <taxon>Salibacteraceae</taxon>
        <taxon>Salibacter</taxon>
    </lineage>
</organism>
<feature type="active site" evidence="4">
    <location>
        <position position="296"/>
    </location>
</feature>
<dbReference type="OrthoDB" id="9802919at2"/>
<feature type="active site" evidence="4">
    <location>
        <position position="152"/>
    </location>
</feature>
<dbReference type="EMBL" id="WACR01000003">
    <property type="protein sequence ID" value="KAB1065176.1"/>
    <property type="molecule type" value="Genomic_DNA"/>
</dbReference>
<dbReference type="Pfam" id="PF18936">
    <property type="entry name" value="DUF5684"/>
    <property type="match status" value="1"/>
</dbReference>
<dbReference type="RefSeq" id="WP_151166831.1">
    <property type="nucleotide sequence ID" value="NZ_WACR01000003.1"/>
</dbReference>
<evidence type="ECO:0000256" key="3">
    <source>
        <dbReference type="ARBA" id="ARBA00029906"/>
    </source>
</evidence>
<evidence type="ECO:0000256" key="2">
    <source>
        <dbReference type="ARBA" id="ARBA00019232"/>
    </source>
</evidence>
<dbReference type="AlphaFoldDB" id="A0A6N6MA84"/>
<evidence type="ECO:0000256" key="4">
    <source>
        <dbReference type="PIRSR" id="PIRSR600223-1"/>
    </source>
</evidence>
<dbReference type="GO" id="GO:0006465">
    <property type="term" value="P:signal peptide processing"/>
    <property type="evidence" value="ECO:0007669"/>
    <property type="project" value="InterPro"/>
</dbReference>